<dbReference type="SMART" id="SM00100">
    <property type="entry name" value="cNMP"/>
    <property type="match status" value="3"/>
</dbReference>
<evidence type="ECO:0000259" key="15">
    <source>
        <dbReference type="PROSITE" id="PS50011"/>
    </source>
</evidence>
<dbReference type="PROSITE" id="PS00107">
    <property type="entry name" value="PROTEIN_KINASE_ATP"/>
    <property type="match status" value="1"/>
</dbReference>
<dbReference type="PROSITE" id="PS00108">
    <property type="entry name" value="PROTEIN_KINASE_ST"/>
    <property type="match status" value="1"/>
</dbReference>
<feature type="non-terminal residue" evidence="17">
    <location>
        <position position="1"/>
    </location>
</feature>
<dbReference type="SUPFAM" id="SSF56112">
    <property type="entry name" value="Protein kinase-like (PK-like)"/>
    <property type="match status" value="1"/>
</dbReference>
<feature type="compositionally biased region" description="Basic and acidic residues" evidence="14">
    <location>
        <begin position="1286"/>
        <end position="1297"/>
    </location>
</feature>
<feature type="region of interest" description="Disordered" evidence="14">
    <location>
        <begin position="1"/>
        <end position="80"/>
    </location>
</feature>
<dbReference type="Pfam" id="PF00069">
    <property type="entry name" value="Pkinase"/>
    <property type="match status" value="1"/>
</dbReference>
<dbReference type="PROSITE" id="PS50011">
    <property type="entry name" value="PROTEIN_KINASE_DOM"/>
    <property type="match status" value="1"/>
</dbReference>
<evidence type="ECO:0000256" key="11">
    <source>
        <dbReference type="ARBA" id="ARBA00022992"/>
    </source>
</evidence>
<keyword evidence="18" id="KW-1185">Reference proteome</keyword>
<accession>A0ABN9WZC9</accession>
<evidence type="ECO:0000256" key="12">
    <source>
        <dbReference type="ARBA" id="ARBA00024113"/>
    </source>
</evidence>
<feature type="domain" description="Cyclic nucleotide-binding" evidence="16">
    <location>
        <begin position="859"/>
        <end position="958"/>
    </location>
</feature>
<dbReference type="InterPro" id="IPR018490">
    <property type="entry name" value="cNMP-bd_dom_sf"/>
</dbReference>
<dbReference type="InterPro" id="IPR014710">
    <property type="entry name" value="RmlC-like_jellyroll"/>
</dbReference>
<keyword evidence="11" id="KW-0142">cGMP-binding</keyword>
<keyword evidence="5" id="KW-0808">Transferase</keyword>
<name>A0ABN9WZC9_9DINO</name>
<feature type="region of interest" description="Disordered" evidence="14">
    <location>
        <begin position="103"/>
        <end position="131"/>
    </location>
</feature>
<dbReference type="PANTHER" id="PTHR24353">
    <property type="entry name" value="CYCLIC NUCLEOTIDE-DEPENDENT PROTEIN KINASE"/>
    <property type="match status" value="1"/>
</dbReference>
<evidence type="ECO:0000256" key="4">
    <source>
        <dbReference type="ARBA" id="ARBA00022535"/>
    </source>
</evidence>
<feature type="domain" description="Protein kinase" evidence="15">
    <location>
        <begin position="982"/>
        <end position="1244"/>
    </location>
</feature>
<evidence type="ECO:0000256" key="5">
    <source>
        <dbReference type="ARBA" id="ARBA00022679"/>
    </source>
</evidence>
<keyword evidence="10" id="KW-0460">Magnesium</keyword>
<evidence type="ECO:0000256" key="10">
    <source>
        <dbReference type="ARBA" id="ARBA00022842"/>
    </source>
</evidence>
<dbReference type="PROSITE" id="PS50042">
    <property type="entry name" value="CNMP_BINDING_3"/>
    <property type="match status" value="3"/>
</dbReference>
<evidence type="ECO:0000256" key="7">
    <source>
        <dbReference type="ARBA" id="ARBA00022741"/>
    </source>
</evidence>
<proteinExistence type="predicted"/>
<dbReference type="Gene3D" id="1.10.510.10">
    <property type="entry name" value="Transferase(Phosphotransferase) domain 1"/>
    <property type="match status" value="1"/>
</dbReference>
<evidence type="ECO:0000256" key="8">
    <source>
        <dbReference type="ARBA" id="ARBA00022777"/>
    </source>
</evidence>
<dbReference type="PANTHER" id="PTHR24353:SF37">
    <property type="entry name" value="CAMP-DEPENDENT PROTEIN KINASE CATALYTIC SUBUNIT PRKX"/>
    <property type="match status" value="1"/>
</dbReference>
<sequence length="1334" mass="148334">DDAASDAETVSSCSSRNPRSRMNTPYLGASSFVTAAGSPAEPDDAPAPGNRRPGRVRSMDPGLGLAPRSSAGAAPSDSDRDAIKSVALESNMEREIASRVQRNAQRQAREDRECSAFPALPGGSGAVPLPRRAPSFEGSGETGLEFLARRKVDHVVKDTEMLRTSLRGLNFFEEFDDEGMEELIKAMQVYQFEDQERAVRQGDTDGTHFFVVAAGEFVVERDREPRVILGPGRCFGESVLMLFGERNATVVSRGRAQAYGMEGMAVREMLRTQYEQKRAPVVEALDEVISSNACEMLSALNAYQLQSLYDQVEMRRFEKGAVLMEEGPCDAQEVIIVWSGSVRAAERGQDLGELPRFAVAGDRAMVFQESPTTLTACGGPVQVLVLSRRLLETIFGDQMEQALVRNRLLCVLARHQVFSRVHEEQREAIANACVIREIQPGQELTGVQICEGVPATGPAQAAPSCLTSADYWLTKEDMRLALQMQLQPDRCESLVLELTSTQDLLSLAALRRSTAQASEKARSDERAFKVVKRMMEYRVPKHAICSLPELVGDAGDRTRGALEELVGACVPRAEHQLDGEVTTCVTRDVPTGAQEVPVLSAEWFGSGDQIEISAGEVSETRELVGLGPAGADAPLSFRVDAPLLNPYPAGAKVTRGEKLDGMRRRPSKSRALENYERFHNLPKGTATFDQVAISSAGVSGWSSTSIGEVEAYLDHCYFYNLEIRGLEPKCRYQEQCRRVHARMPDAVFETMAAPKRARDLRFAAVLHGEVETRLADGGDGPAPELTRHSGGSADGCTFGEETLLHRDRRWNLLVKATSDTPVKLAIWRSQELDPVLMFDNLDFTLEQEDRVRVLKTIFLFQTLAKPQLARLASALQTTTMTEDQRVFSQGDAHATHFYIIRTGLVAVDIDGKRKRTLGKGDYFGERALLSNEPRSASVTAVEKCELWMMDKGTFQEIMQGPCLEYLTSRIALQDTRLEFVDLDFMRVVGRGGFGVVKMVKARRTGMRYALKCMRKRDVVEKGQQEAIVSERSILAEIDHPFMVKYVRSFGTDTRIYFLMELVSGGELLDALDRMGLLTHQQAMFYTGSIVLALEFLHTRRIAYLDLKHENCLIDRQGYLKLIDFGIAQRITAARCHVMKGTPVFMAPEMILGKGYTTVADLWSLGVCLYDFVIGEFPFANGVSNCGEIFNQVVRAELRFPQRSEKEPRWEATVSLIRGLLHRDPVRRLGAGFEGFTTLKEHAFFRGLNWDRLLSRERGRHVVRACVPVPWSLPRPVGRELSPPFLPDREAYAEDREAPGQASSTALRPLQDVEAEVDPRDEGWQDPEPGWDADF</sequence>
<feature type="binding site" evidence="13">
    <location>
        <position position="1011"/>
    </location>
    <ligand>
        <name>ATP</name>
        <dbReference type="ChEBI" id="CHEBI:30616"/>
    </ligand>
</feature>
<keyword evidence="3" id="KW-0723">Serine/threonine-protein kinase</keyword>
<feature type="compositionally biased region" description="Polar residues" evidence="14">
    <location>
        <begin position="8"/>
        <end position="23"/>
    </location>
</feature>
<dbReference type="Gene3D" id="2.60.120.10">
    <property type="entry name" value="Jelly Rolls"/>
    <property type="match status" value="3"/>
</dbReference>
<dbReference type="Pfam" id="PF00027">
    <property type="entry name" value="cNMP_binding"/>
    <property type="match status" value="2"/>
</dbReference>
<dbReference type="InterPro" id="IPR000595">
    <property type="entry name" value="cNMP-bd_dom"/>
</dbReference>
<reference evidence="17" key="1">
    <citation type="submission" date="2023-10" db="EMBL/GenBank/DDBJ databases">
        <authorList>
            <person name="Chen Y."/>
            <person name="Shah S."/>
            <person name="Dougan E. K."/>
            <person name="Thang M."/>
            <person name="Chan C."/>
        </authorList>
    </citation>
    <scope>NUCLEOTIDE SEQUENCE [LARGE SCALE GENOMIC DNA]</scope>
</reference>
<dbReference type="InterPro" id="IPR011009">
    <property type="entry name" value="Kinase-like_dom_sf"/>
</dbReference>
<keyword evidence="2" id="KW-0963">Cytoplasm</keyword>
<dbReference type="Gene3D" id="3.30.200.20">
    <property type="entry name" value="Phosphorylase Kinase, domain 1"/>
    <property type="match status" value="1"/>
</dbReference>
<gene>
    <name evidence="17" type="ORF">PCOR1329_LOCUS71997</name>
</gene>
<dbReference type="CDD" id="cd00038">
    <property type="entry name" value="CAP_ED"/>
    <property type="match status" value="3"/>
</dbReference>
<evidence type="ECO:0000313" key="18">
    <source>
        <dbReference type="Proteomes" id="UP001189429"/>
    </source>
</evidence>
<evidence type="ECO:0000259" key="16">
    <source>
        <dbReference type="PROSITE" id="PS50042"/>
    </source>
</evidence>
<keyword evidence="7 13" id="KW-0547">Nucleotide-binding</keyword>
<dbReference type="PROSITE" id="PS00889">
    <property type="entry name" value="CNMP_BINDING_2"/>
    <property type="match status" value="1"/>
</dbReference>
<evidence type="ECO:0000313" key="17">
    <source>
        <dbReference type="EMBL" id="CAK0892291.1"/>
    </source>
</evidence>
<dbReference type="SUPFAM" id="SSF51206">
    <property type="entry name" value="cAMP-binding domain-like"/>
    <property type="match status" value="3"/>
</dbReference>
<evidence type="ECO:0000256" key="6">
    <source>
        <dbReference type="ARBA" id="ARBA00022723"/>
    </source>
</evidence>
<comment type="cofactor">
    <cofactor evidence="1">
        <name>Mg(2+)</name>
        <dbReference type="ChEBI" id="CHEBI:18420"/>
    </cofactor>
</comment>
<evidence type="ECO:0000256" key="13">
    <source>
        <dbReference type="PROSITE-ProRule" id="PRU10141"/>
    </source>
</evidence>
<feature type="region of interest" description="Disordered" evidence="14">
    <location>
        <begin position="1285"/>
        <end position="1334"/>
    </location>
</feature>
<keyword evidence="8" id="KW-0418">Kinase</keyword>
<feature type="region of interest" description="Disordered" evidence="14">
    <location>
        <begin position="773"/>
        <end position="793"/>
    </location>
</feature>
<protein>
    <recommendedName>
        <fullName evidence="12">cGMP-dependent protein kinase</fullName>
    </recommendedName>
</protein>
<keyword evidence="4" id="KW-0140">cGMP</keyword>
<evidence type="ECO:0000256" key="1">
    <source>
        <dbReference type="ARBA" id="ARBA00001946"/>
    </source>
</evidence>
<evidence type="ECO:0000256" key="3">
    <source>
        <dbReference type="ARBA" id="ARBA00022527"/>
    </source>
</evidence>
<dbReference type="SMART" id="SM00220">
    <property type="entry name" value="S_TKc"/>
    <property type="match status" value="1"/>
</dbReference>
<dbReference type="InterPro" id="IPR000719">
    <property type="entry name" value="Prot_kinase_dom"/>
</dbReference>
<evidence type="ECO:0000256" key="14">
    <source>
        <dbReference type="SAM" id="MobiDB-lite"/>
    </source>
</evidence>
<feature type="domain" description="Cyclic nucleotide-binding" evidence="16">
    <location>
        <begin position="171"/>
        <end position="287"/>
    </location>
</feature>
<dbReference type="InterPro" id="IPR017441">
    <property type="entry name" value="Protein_kinase_ATP_BS"/>
</dbReference>
<keyword evidence="9 13" id="KW-0067">ATP-binding</keyword>
<organism evidence="17 18">
    <name type="scientific">Prorocentrum cordatum</name>
    <dbReference type="NCBI Taxonomy" id="2364126"/>
    <lineage>
        <taxon>Eukaryota</taxon>
        <taxon>Sar</taxon>
        <taxon>Alveolata</taxon>
        <taxon>Dinophyceae</taxon>
        <taxon>Prorocentrales</taxon>
        <taxon>Prorocentraceae</taxon>
        <taxon>Prorocentrum</taxon>
    </lineage>
</organism>
<feature type="domain" description="Cyclic nucleotide-binding" evidence="16">
    <location>
        <begin position="296"/>
        <end position="396"/>
    </location>
</feature>
<dbReference type="EMBL" id="CAUYUJ010019593">
    <property type="protein sequence ID" value="CAK0892291.1"/>
    <property type="molecule type" value="Genomic_DNA"/>
</dbReference>
<dbReference type="InterPro" id="IPR008271">
    <property type="entry name" value="Ser/Thr_kinase_AS"/>
</dbReference>
<comment type="caution">
    <text evidence="17">The sequence shown here is derived from an EMBL/GenBank/DDBJ whole genome shotgun (WGS) entry which is preliminary data.</text>
</comment>
<evidence type="ECO:0000256" key="2">
    <source>
        <dbReference type="ARBA" id="ARBA00022490"/>
    </source>
</evidence>
<keyword evidence="6" id="KW-0479">Metal-binding</keyword>
<dbReference type="Proteomes" id="UP001189429">
    <property type="component" value="Unassembled WGS sequence"/>
</dbReference>
<evidence type="ECO:0000256" key="9">
    <source>
        <dbReference type="ARBA" id="ARBA00022840"/>
    </source>
</evidence>
<dbReference type="InterPro" id="IPR018488">
    <property type="entry name" value="cNMP-bd_CS"/>
</dbReference>